<name>I0WAA8_RHOOP</name>
<organism evidence="1 2">
    <name type="scientific">Rhodococcus opacus RKJ300 = JCM 13270</name>
    <dbReference type="NCBI Taxonomy" id="1165867"/>
    <lineage>
        <taxon>Bacteria</taxon>
        <taxon>Bacillati</taxon>
        <taxon>Actinomycetota</taxon>
        <taxon>Actinomycetes</taxon>
        <taxon>Mycobacteriales</taxon>
        <taxon>Nocardiaceae</taxon>
        <taxon>Rhodococcus</taxon>
    </lineage>
</organism>
<sequence>MTADATAVPVVVGAAVVADAVALADVDEVSLLSEPHPPSSSADAATTGIRLAHRTILVVIVAPRSLDGVDLPVRVRERQPTSR</sequence>
<dbReference type="PATRIC" id="fig|1165867.3.peg.7079"/>
<protein>
    <submittedName>
        <fullName evidence="1">Uncharacterized protein</fullName>
    </submittedName>
</protein>
<dbReference type="Proteomes" id="UP000006447">
    <property type="component" value="Unassembled WGS sequence"/>
</dbReference>
<comment type="caution">
    <text evidence="1">The sequence shown here is derived from an EMBL/GenBank/DDBJ whole genome shotgun (WGS) entry which is preliminary data.</text>
</comment>
<reference evidence="1 2" key="1">
    <citation type="journal article" date="2012" name="J. Bacteriol.">
        <title>Draft genome sequence of the nitrophenol-degrading actinomycete Rhodococcus imtechensis RKJ300.</title>
        <authorList>
            <person name="Vikram S."/>
            <person name="Kumar S."/>
            <person name="Subramanian S."/>
            <person name="Raghava G.P."/>
        </authorList>
    </citation>
    <scope>NUCLEOTIDE SEQUENCE [LARGE SCALE GENOMIC DNA]</scope>
    <source>
        <strain evidence="1 2">RKJ300</strain>
    </source>
</reference>
<dbReference type="EMBL" id="AJJH01000171">
    <property type="protein sequence ID" value="EID73324.1"/>
    <property type="molecule type" value="Genomic_DNA"/>
</dbReference>
<proteinExistence type="predicted"/>
<gene>
    <name evidence="1" type="ORF">W59_34533</name>
</gene>
<evidence type="ECO:0000313" key="2">
    <source>
        <dbReference type="Proteomes" id="UP000006447"/>
    </source>
</evidence>
<evidence type="ECO:0000313" key="1">
    <source>
        <dbReference type="EMBL" id="EID73324.1"/>
    </source>
</evidence>
<dbReference type="AlphaFoldDB" id="I0WAA8"/>
<accession>I0WAA8</accession>